<gene>
    <name evidence="3" type="ORF">D3P08_06790</name>
</gene>
<dbReference type="AlphaFoldDB" id="A0A3A1V5P8"/>
<proteinExistence type="predicted"/>
<dbReference type="SMART" id="SM00327">
    <property type="entry name" value="VWA"/>
    <property type="match status" value="1"/>
</dbReference>
<evidence type="ECO:0000256" key="1">
    <source>
        <dbReference type="SAM" id="MobiDB-lite"/>
    </source>
</evidence>
<evidence type="ECO:0000313" key="4">
    <source>
        <dbReference type="Proteomes" id="UP000266482"/>
    </source>
</evidence>
<organism evidence="3 4">
    <name type="scientific">Paenibacillus nanensis</name>
    <dbReference type="NCBI Taxonomy" id="393251"/>
    <lineage>
        <taxon>Bacteria</taxon>
        <taxon>Bacillati</taxon>
        <taxon>Bacillota</taxon>
        <taxon>Bacilli</taxon>
        <taxon>Bacillales</taxon>
        <taxon>Paenibacillaceae</taxon>
        <taxon>Paenibacillus</taxon>
    </lineage>
</organism>
<sequence>MVEIFRNVFVTQLQHLVNIWSLLYRDPKDGSNKGGIAVKKKRVWTCIVLAGTLIAGCSSGSNNNAASNSGQSANRAPESSTVAMGDRAPVPQKQEGMYFQDYGTNPFVSAEEDALSTFAIDVDTGSYTIARNYIENGSLPPGEAVRLEEYVNYFDMAYEPPADGTFAIHADAGPSPFEDDHYELVRIGVKGKEVEPEERKRANLTFVIDVSGSMDRGNRIDLVKQSLELLVEELNGDDTIGIVVYGSTAHDVLAPTAVEERDRILKAIGGLTIEDSTNVEDGLLLGYRMANESFDPAAVNRIILCSDGVANVGETGPEGILEKIERYAEEQIYLSTFGFGMGNYNDVLMEQLADKGDGVYAYIDDMQEAKKVFGTELTGTLQTIAQEAKIQVAFDPEKVEEYRLLGYENRAVADEDFRNHRVDGGEVGAGHSVTALYAVRTKERASGEIGKVTIRYKEPESETFQEMTSAIRLSGELSIESRFLASVAKFAELLKDGGEEVNGNVLSEVRRLARDSAGSKEQEAFVQLLDQVMELR</sequence>
<dbReference type="Pfam" id="PF12450">
    <property type="entry name" value="vWF_A"/>
    <property type="match status" value="1"/>
</dbReference>
<keyword evidence="4" id="KW-1185">Reference proteome</keyword>
<dbReference type="OrthoDB" id="9805121at2"/>
<dbReference type="InterPro" id="IPR002035">
    <property type="entry name" value="VWF_A"/>
</dbReference>
<comment type="caution">
    <text evidence="3">The sequence shown here is derived from an EMBL/GenBank/DDBJ whole genome shotgun (WGS) entry which is preliminary data.</text>
</comment>
<dbReference type="CDD" id="cd01465">
    <property type="entry name" value="vWA_subgroup"/>
    <property type="match status" value="1"/>
</dbReference>
<feature type="domain" description="VWFA" evidence="2">
    <location>
        <begin position="203"/>
        <end position="384"/>
    </location>
</feature>
<dbReference type="PANTHER" id="PTHR10579">
    <property type="entry name" value="CALCIUM-ACTIVATED CHLORIDE CHANNEL REGULATOR"/>
    <property type="match status" value="1"/>
</dbReference>
<dbReference type="Pfam" id="PF00092">
    <property type="entry name" value="VWA"/>
    <property type="match status" value="1"/>
</dbReference>
<dbReference type="InterPro" id="IPR036465">
    <property type="entry name" value="vWFA_dom_sf"/>
</dbReference>
<reference evidence="3 4" key="1">
    <citation type="submission" date="2018-09" db="EMBL/GenBank/DDBJ databases">
        <title>Paenibacillus aracenensis nov. sp. isolated from a cave in southern Spain.</title>
        <authorList>
            <person name="Jurado V."/>
            <person name="Gutierrez-Patricio S."/>
            <person name="Gonzalez-Pimentel J.L."/>
            <person name="Miller A.Z."/>
            <person name="Laiz L."/>
            <person name="Saiz-Jimenez C."/>
        </authorList>
    </citation>
    <scope>NUCLEOTIDE SEQUENCE [LARGE SCALE GENOMIC DNA]</scope>
    <source>
        <strain evidence="3 4">DSM 22867</strain>
    </source>
</reference>
<dbReference type="EMBL" id="QXQA01000003">
    <property type="protein sequence ID" value="RIX53953.1"/>
    <property type="molecule type" value="Genomic_DNA"/>
</dbReference>
<protein>
    <submittedName>
        <fullName evidence="3">VWA domain-containing protein</fullName>
    </submittedName>
</protein>
<evidence type="ECO:0000313" key="3">
    <source>
        <dbReference type="EMBL" id="RIX53953.1"/>
    </source>
</evidence>
<dbReference type="Gene3D" id="3.40.50.410">
    <property type="entry name" value="von Willebrand factor, type A domain"/>
    <property type="match status" value="1"/>
</dbReference>
<dbReference type="Proteomes" id="UP000266482">
    <property type="component" value="Unassembled WGS sequence"/>
</dbReference>
<dbReference type="PANTHER" id="PTHR10579:SF43">
    <property type="entry name" value="ZINC FINGER (C3HC4-TYPE RING FINGER) FAMILY PROTEIN"/>
    <property type="match status" value="1"/>
</dbReference>
<dbReference type="InterPro" id="IPR051266">
    <property type="entry name" value="CLCR"/>
</dbReference>
<feature type="region of interest" description="Disordered" evidence="1">
    <location>
        <begin position="61"/>
        <end position="84"/>
    </location>
</feature>
<dbReference type="PROSITE" id="PS50234">
    <property type="entry name" value="VWFA"/>
    <property type="match status" value="1"/>
</dbReference>
<dbReference type="InterPro" id="IPR022156">
    <property type="entry name" value="Uncharacterised_YfbK_N"/>
</dbReference>
<name>A0A3A1V5P8_9BACL</name>
<accession>A0A3A1V5P8</accession>
<evidence type="ECO:0000259" key="2">
    <source>
        <dbReference type="PROSITE" id="PS50234"/>
    </source>
</evidence>
<dbReference type="SUPFAM" id="SSF53300">
    <property type="entry name" value="vWA-like"/>
    <property type="match status" value="1"/>
</dbReference>
<feature type="compositionally biased region" description="Low complexity" evidence="1">
    <location>
        <begin position="61"/>
        <end position="76"/>
    </location>
</feature>
<dbReference type="Pfam" id="PF12034">
    <property type="entry name" value="YfbK_C"/>
    <property type="match status" value="1"/>
</dbReference>
<dbReference type="InterPro" id="IPR021908">
    <property type="entry name" value="YfbK_C"/>
</dbReference>